<evidence type="ECO:0000256" key="2">
    <source>
        <dbReference type="ARBA" id="ARBA00010992"/>
    </source>
</evidence>
<feature type="transmembrane region" description="Helical" evidence="9">
    <location>
        <begin position="363"/>
        <end position="384"/>
    </location>
</feature>
<keyword evidence="3 8" id="KW-0813">Transport</keyword>
<keyword evidence="5 9" id="KW-1133">Transmembrane helix</keyword>
<dbReference type="HOGENOM" id="CLU_001265_30_3_1"/>
<comment type="subcellular location">
    <subcellularLocation>
        <location evidence="1">Membrane</location>
        <topology evidence="1">Multi-pass membrane protein</topology>
    </subcellularLocation>
</comment>
<dbReference type="PRINTS" id="PR00171">
    <property type="entry name" value="SUGRTRNSPORT"/>
</dbReference>
<sequence length="585" mass="63368">MRLPRGSRVTGVLIRLAPWVPTFIAQEASGGDSEVKRAPPTAQAFRTVAASTMVNIPLVPVYGDWLVWAITACCCQGFLLLGYDQGVMSGIVGADNQFGKDFDSPSPTAQGTIVAIYDIGCAVGSLMCFVYGQRLGRRRMIMLGATTMLIGTAIITSATTRAQLIVGRVVTGIGNGFNSSSIPVYQSETCEGRMRGALVCLNSTVTILGLVIAYFLDYGLSFVNGPIQWRLPIGFQAVFALFLLIQAATLPETPRWLMSQGRKDEAIDVLSRLASHPDQRTPEVEALIQERLRDIEESLARESAGGPFRFAELLEGGPLGNFRRVLLACGVNVMQQFTGANMINYLAPVVYQNTMGLSRDLSLILGGCTSITYLFASFIPLWTVDRFGRRVLLMFSATGLSTCFLLAAVLLSVGTKSAAYGATAMVFLFQIFLGIGFLPIPWLYPAEVSHTRIRAYTSAISSFANWMCVFAVVEMTPPAIDRIGWRVFIIFAVLNACWVPIVYAFFPETANLSLEDVDHLFEKGGITGGVWDAPGGRTVVAHSDRISGPDAVKAMNDEEKLASAQNNIEHVERASGSLSETGVNK</sequence>
<evidence type="ECO:0000313" key="12">
    <source>
        <dbReference type="Proteomes" id="UP000027456"/>
    </source>
</evidence>
<dbReference type="PROSITE" id="PS50850">
    <property type="entry name" value="MFS"/>
    <property type="match status" value="1"/>
</dbReference>
<dbReference type="GO" id="GO:0016020">
    <property type="term" value="C:membrane"/>
    <property type="evidence" value="ECO:0007669"/>
    <property type="project" value="UniProtKB-SubCell"/>
</dbReference>
<evidence type="ECO:0000256" key="3">
    <source>
        <dbReference type="ARBA" id="ARBA00022448"/>
    </source>
</evidence>
<dbReference type="PROSITE" id="PS00217">
    <property type="entry name" value="SUGAR_TRANSPORT_2"/>
    <property type="match status" value="1"/>
</dbReference>
<keyword evidence="11" id="KW-0762">Sugar transport</keyword>
<dbReference type="NCBIfam" id="TIGR00879">
    <property type="entry name" value="SP"/>
    <property type="match status" value="1"/>
</dbReference>
<dbReference type="InterPro" id="IPR036259">
    <property type="entry name" value="MFS_trans_sf"/>
</dbReference>
<dbReference type="FunFam" id="1.20.1250.20:FF:000090">
    <property type="entry name" value="MFS sugar transporter, putative"/>
    <property type="match status" value="1"/>
</dbReference>
<evidence type="ECO:0000256" key="5">
    <source>
        <dbReference type="ARBA" id="ARBA00022989"/>
    </source>
</evidence>
<dbReference type="PANTHER" id="PTHR48022">
    <property type="entry name" value="PLASTIDIC GLUCOSE TRANSPORTER 4"/>
    <property type="match status" value="1"/>
</dbReference>
<evidence type="ECO:0000313" key="11">
    <source>
        <dbReference type="EMBL" id="KEP55747.1"/>
    </source>
</evidence>
<evidence type="ECO:0000259" key="10">
    <source>
        <dbReference type="PROSITE" id="PS50850"/>
    </source>
</evidence>
<dbReference type="SUPFAM" id="SSF103473">
    <property type="entry name" value="MFS general substrate transporter"/>
    <property type="match status" value="1"/>
</dbReference>
<feature type="transmembrane region" description="Helical" evidence="9">
    <location>
        <begin position="419"/>
        <end position="443"/>
    </location>
</feature>
<feature type="transmembrane region" description="Helical" evidence="9">
    <location>
        <begin position="325"/>
        <end position="343"/>
    </location>
</feature>
<evidence type="ECO:0000256" key="4">
    <source>
        <dbReference type="ARBA" id="ARBA00022692"/>
    </source>
</evidence>
<comment type="caution">
    <text evidence="11">The sequence shown here is derived from an EMBL/GenBank/DDBJ whole genome shotgun (WGS) entry which is preliminary data.</text>
</comment>
<dbReference type="OrthoDB" id="2544694at2759"/>
<feature type="transmembrane region" description="Helical" evidence="9">
    <location>
        <begin position="455"/>
        <end position="473"/>
    </location>
</feature>
<dbReference type="AlphaFoldDB" id="A0A074T183"/>
<dbReference type="InterPro" id="IPR003663">
    <property type="entry name" value="Sugar/inositol_transpt"/>
</dbReference>
<evidence type="ECO:0000256" key="8">
    <source>
        <dbReference type="RuleBase" id="RU003346"/>
    </source>
</evidence>
<dbReference type="InterPro" id="IPR005829">
    <property type="entry name" value="Sugar_transporter_CS"/>
</dbReference>
<evidence type="ECO:0000256" key="1">
    <source>
        <dbReference type="ARBA" id="ARBA00004141"/>
    </source>
</evidence>
<dbReference type="GO" id="GO:0005351">
    <property type="term" value="F:carbohydrate:proton symporter activity"/>
    <property type="evidence" value="ECO:0007669"/>
    <property type="project" value="TreeGrafter"/>
</dbReference>
<dbReference type="InterPro" id="IPR020846">
    <property type="entry name" value="MFS_dom"/>
</dbReference>
<comment type="similarity">
    <text evidence="2 8">Belongs to the major facilitator superfamily. Sugar transporter (TC 2.A.1.1) family.</text>
</comment>
<evidence type="ECO:0000256" key="7">
    <source>
        <dbReference type="ARBA" id="ARBA00049119"/>
    </source>
</evidence>
<keyword evidence="6 9" id="KW-0472">Membrane</keyword>
<feature type="transmembrane region" description="Helical" evidence="9">
    <location>
        <begin position="391"/>
        <end position="413"/>
    </location>
</feature>
<keyword evidence="4 9" id="KW-0812">Transmembrane</keyword>
<dbReference type="EMBL" id="AZST01000002">
    <property type="protein sequence ID" value="KEP55747.1"/>
    <property type="molecule type" value="Genomic_DNA"/>
</dbReference>
<evidence type="ECO:0000256" key="9">
    <source>
        <dbReference type="SAM" id="Phobius"/>
    </source>
</evidence>
<reference evidence="11 12" key="1">
    <citation type="submission" date="2013-12" db="EMBL/GenBank/DDBJ databases">
        <authorList>
            <person name="Cubeta M."/>
            <person name="Pakala S."/>
            <person name="Fedorova N."/>
            <person name="Thomas E."/>
            <person name="Dean R."/>
            <person name="Jabaji S."/>
            <person name="Neate S."/>
            <person name="Toda T."/>
            <person name="Tavantzis S."/>
            <person name="Vilgalys R."/>
            <person name="Bharathan N."/>
            <person name="Pakala S."/>
            <person name="Losada L.S."/>
            <person name="Zafar N."/>
            <person name="Nierman W."/>
        </authorList>
    </citation>
    <scope>NUCLEOTIDE SEQUENCE [LARGE SCALE GENOMIC DNA]</scope>
    <source>
        <strain evidence="11 12">123E</strain>
    </source>
</reference>
<dbReference type="Proteomes" id="UP000027456">
    <property type="component" value="Unassembled WGS sequence"/>
</dbReference>
<dbReference type="Pfam" id="PF00083">
    <property type="entry name" value="Sugar_tr"/>
    <property type="match status" value="1"/>
</dbReference>
<feature type="transmembrane region" description="Helical" evidence="9">
    <location>
        <begin position="112"/>
        <end position="132"/>
    </location>
</feature>
<feature type="transmembrane region" description="Helical" evidence="9">
    <location>
        <begin position="485"/>
        <end position="506"/>
    </location>
</feature>
<evidence type="ECO:0000256" key="6">
    <source>
        <dbReference type="ARBA" id="ARBA00023136"/>
    </source>
</evidence>
<comment type="catalytic activity">
    <reaction evidence="7">
        <text>myo-inositol(out) + H(+)(out) = myo-inositol(in) + H(+)(in)</text>
        <dbReference type="Rhea" id="RHEA:60364"/>
        <dbReference type="ChEBI" id="CHEBI:15378"/>
        <dbReference type="ChEBI" id="CHEBI:17268"/>
    </reaction>
</comment>
<dbReference type="PANTHER" id="PTHR48022:SF28">
    <property type="entry name" value="MAJOR FACILITATOR SUPERFAMILY (MFS) PROFILE DOMAIN-CONTAINING PROTEIN-RELATED"/>
    <property type="match status" value="1"/>
</dbReference>
<dbReference type="InterPro" id="IPR050360">
    <property type="entry name" value="MFS_Sugar_Transporters"/>
</dbReference>
<accession>A0A074T183</accession>
<proteinExistence type="inferred from homology"/>
<name>A0A074T183_9AGAM</name>
<keyword evidence="12" id="KW-1185">Reference proteome</keyword>
<organism evidence="11 12">
    <name type="scientific">Rhizoctonia solani 123E</name>
    <dbReference type="NCBI Taxonomy" id="1423351"/>
    <lineage>
        <taxon>Eukaryota</taxon>
        <taxon>Fungi</taxon>
        <taxon>Dikarya</taxon>
        <taxon>Basidiomycota</taxon>
        <taxon>Agaricomycotina</taxon>
        <taxon>Agaricomycetes</taxon>
        <taxon>Cantharellales</taxon>
        <taxon>Ceratobasidiaceae</taxon>
        <taxon>Rhizoctonia</taxon>
    </lineage>
</organism>
<feature type="domain" description="Major facilitator superfamily (MFS) profile" evidence="10">
    <location>
        <begin position="70"/>
        <end position="510"/>
    </location>
</feature>
<feature type="transmembrane region" description="Helical" evidence="9">
    <location>
        <begin position="228"/>
        <end position="250"/>
    </location>
</feature>
<protein>
    <submittedName>
        <fullName evidence="11">Putative MFS sugar transporter</fullName>
    </submittedName>
</protein>
<dbReference type="InterPro" id="IPR005828">
    <property type="entry name" value="MFS_sugar_transport-like"/>
</dbReference>
<dbReference type="STRING" id="1423351.A0A074T183"/>
<feature type="transmembrane region" description="Helical" evidence="9">
    <location>
        <begin position="196"/>
        <end position="216"/>
    </location>
</feature>
<dbReference type="Gene3D" id="1.20.1250.20">
    <property type="entry name" value="MFS general substrate transporter like domains"/>
    <property type="match status" value="1"/>
</dbReference>
<feature type="transmembrane region" description="Helical" evidence="9">
    <location>
        <begin position="65"/>
        <end position="83"/>
    </location>
</feature>
<gene>
    <name evidence="11" type="ORF">V565_002040</name>
</gene>